<gene>
    <name evidence="4" type="ORF">OLEA9_A077765</name>
</gene>
<organism evidence="4 5">
    <name type="scientific">Olea europaea subsp. europaea</name>
    <dbReference type="NCBI Taxonomy" id="158383"/>
    <lineage>
        <taxon>Eukaryota</taxon>
        <taxon>Viridiplantae</taxon>
        <taxon>Streptophyta</taxon>
        <taxon>Embryophyta</taxon>
        <taxon>Tracheophyta</taxon>
        <taxon>Spermatophyta</taxon>
        <taxon>Magnoliopsida</taxon>
        <taxon>eudicotyledons</taxon>
        <taxon>Gunneridae</taxon>
        <taxon>Pentapetalae</taxon>
        <taxon>asterids</taxon>
        <taxon>lamiids</taxon>
        <taxon>Lamiales</taxon>
        <taxon>Oleaceae</taxon>
        <taxon>Oleeae</taxon>
        <taxon>Olea</taxon>
    </lineage>
</organism>
<evidence type="ECO:0000313" key="5">
    <source>
        <dbReference type="Proteomes" id="UP000594638"/>
    </source>
</evidence>
<comment type="caution">
    <text evidence="4">The sequence shown here is derived from an EMBL/GenBank/DDBJ whole genome shotgun (WGS) entry which is preliminary data.</text>
</comment>
<feature type="transmembrane region" description="Helical" evidence="2">
    <location>
        <begin position="79"/>
        <end position="97"/>
    </location>
</feature>
<feature type="domain" description="DNA helicase Pif1-like DEAD-box helicase" evidence="3">
    <location>
        <begin position="29"/>
        <end position="119"/>
    </location>
</feature>
<dbReference type="Pfam" id="PF05970">
    <property type="entry name" value="PIF1"/>
    <property type="match status" value="1"/>
</dbReference>
<keyword evidence="1" id="KW-0234">DNA repair</keyword>
<evidence type="ECO:0000259" key="3">
    <source>
        <dbReference type="Pfam" id="PF05970"/>
    </source>
</evidence>
<keyword evidence="1" id="KW-0233">DNA recombination</keyword>
<evidence type="ECO:0000256" key="2">
    <source>
        <dbReference type="SAM" id="Phobius"/>
    </source>
</evidence>
<evidence type="ECO:0000313" key="4">
    <source>
        <dbReference type="EMBL" id="CAA2992122.1"/>
    </source>
</evidence>
<protein>
    <recommendedName>
        <fullName evidence="1">ATP-dependent DNA helicase</fullName>
        <ecNumber evidence="1">5.6.2.3</ecNumber>
    </recommendedName>
</protein>
<comment type="catalytic activity">
    <reaction evidence="1">
        <text>ATP + H2O = ADP + phosphate + H(+)</text>
        <dbReference type="Rhea" id="RHEA:13065"/>
        <dbReference type="ChEBI" id="CHEBI:15377"/>
        <dbReference type="ChEBI" id="CHEBI:15378"/>
        <dbReference type="ChEBI" id="CHEBI:30616"/>
        <dbReference type="ChEBI" id="CHEBI:43474"/>
        <dbReference type="ChEBI" id="CHEBI:456216"/>
        <dbReference type="EC" id="5.6.2.3"/>
    </reaction>
</comment>
<keyword evidence="1" id="KW-0378">Hydrolase</keyword>
<dbReference type="GO" id="GO:0000723">
    <property type="term" value="P:telomere maintenance"/>
    <property type="evidence" value="ECO:0007669"/>
    <property type="project" value="InterPro"/>
</dbReference>
<dbReference type="GO" id="GO:0043139">
    <property type="term" value="F:5'-3' DNA helicase activity"/>
    <property type="evidence" value="ECO:0007669"/>
    <property type="project" value="UniProtKB-EC"/>
</dbReference>
<dbReference type="GO" id="GO:0005524">
    <property type="term" value="F:ATP binding"/>
    <property type="evidence" value="ECO:0007669"/>
    <property type="project" value="UniProtKB-KW"/>
</dbReference>
<comment type="cofactor">
    <cofactor evidence="1">
        <name>Mg(2+)</name>
        <dbReference type="ChEBI" id="CHEBI:18420"/>
    </cofactor>
</comment>
<dbReference type="InterPro" id="IPR027417">
    <property type="entry name" value="P-loop_NTPase"/>
</dbReference>
<dbReference type="InterPro" id="IPR010285">
    <property type="entry name" value="DNA_helicase_pif1-like_DEAD"/>
</dbReference>
<keyword evidence="1" id="KW-0547">Nucleotide-binding</keyword>
<sequence length="120" mass="13258">MEEDETLATMISEELKNGANQSDNFDTNTLNKEQQYAYNTILHRILNDDSGMFFVDRPGGTSKIYLYKALLAAVRSRNLIALATSSFGVVASLLLGGRIAHSRFKIPLEITDDVGCLISK</sequence>
<evidence type="ECO:0000256" key="1">
    <source>
        <dbReference type="RuleBase" id="RU363044"/>
    </source>
</evidence>
<name>A0A8S0SJT6_OLEEU</name>
<proteinExistence type="inferred from homology"/>
<reference evidence="4 5" key="1">
    <citation type="submission" date="2019-12" db="EMBL/GenBank/DDBJ databases">
        <authorList>
            <person name="Alioto T."/>
            <person name="Alioto T."/>
            <person name="Gomez Garrido J."/>
        </authorList>
    </citation>
    <scope>NUCLEOTIDE SEQUENCE [LARGE SCALE GENOMIC DNA]</scope>
</reference>
<dbReference type="GO" id="GO:0006281">
    <property type="term" value="P:DNA repair"/>
    <property type="evidence" value="ECO:0007669"/>
    <property type="project" value="UniProtKB-KW"/>
</dbReference>
<dbReference type="PANTHER" id="PTHR10492">
    <property type="match status" value="1"/>
</dbReference>
<keyword evidence="1 4" id="KW-0347">Helicase</keyword>
<dbReference type="Gene3D" id="3.40.50.300">
    <property type="entry name" value="P-loop containing nucleotide triphosphate hydrolases"/>
    <property type="match status" value="1"/>
</dbReference>
<comment type="similarity">
    <text evidence="1">Belongs to the helicase family.</text>
</comment>
<dbReference type="Gramene" id="OE9A077765T1">
    <property type="protein sequence ID" value="OE9A077765C1"/>
    <property type="gene ID" value="OE9A077765"/>
</dbReference>
<keyword evidence="5" id="KW-1185">Reference proteome</keyword>
<dbReference type="OrthoDB" id="912934at2759"/>
<keyword evidence="1" id="KW-0067">ATP-binding</keyword>
<dbReference type="GO" id="GO:0016787">
    <property type="term" value="F:hydrolase activity"/>
    <property type="evidence" value="ECO:0007669"/>
    <property type="project" value="UniProtKB-KW"/>
</dbReference>
<dbReference type="GO" id="GO:0006310">
    <property type="term" value="P:DNA recombination"/>
    <property type="evidence" value="ECO:0007669"/>
    <property type="project" value="UniProtKB-KW"/>
</dbReference>
<dbReference type="Proteomes" id="UP000594638">
    <property type="component" value="Unassembled WGS sequence"/>
</dbReference>
<dbReference type="EC" id="5.6.2.3" evidence="1"/>
<keyword evidence="1" id="KW-0227">DNA damage</keyword>
<keyword evidence="2" id="KW-1133">Transmembrane helix</keyword>
<accession>A0A8S0SJT6</accession>
<dbReference type="EMBL" id="CACTIH010005431">
    <property type="protein sequence ID" value="CAA2992122.1"/>
    <property type="molecule type" value="Genomic_DNA"/>
</dbReference>
<keyword evidence="2" id="KW-0812">Transmembrane</keyword>
<dbReference type="PANTHER" id="PTHR10492:SF94">
    <property type="entry name" value="ATP-DEPENDENT DNA HELICASE"/>
    <property type="match status" value="1"/>
</dbReference>
<keyword evidence="2" id="KW-0472">Membrane</keyword>
<dbReference type="AlphaFoldDB" id="A0A8S0SJT6"/>